<organism evidence="1 2">
    <name type="scientific">Pengzhenrongella sicca</name>
    <dbReference type="NCBI Taxonomy" id="2819238"/>
    <lineage>
        <taxon>Bacteria</taxon>
        <taxon>Bacillati</taxon>
        <taxon>Actinomycetota</taxon>
        <taxon>Actinomycetes</taxon>
        <taxon>Micrococcales</taxon>
        <taxon>Pengzhenrongella</taxon>
    </lineage>
</organism>
<keyword evidence="2" id="KW-1185">Reference proteome</keyword>
<dbReference type="Proteomes" id="UP000663937">
    <property type="component" value="Chromosome"/>
</dbReference>
<evidence type="ECO:0000313" key="1">
    <source>
        <dbReference type="EMBL" id="QTE29760.1"/>
    </source>
</evidence>
<accession>A0A8A4ZCP7</accession>
<sequence>MAAYLAQITVSDVLDDEARAGMADALHAQDSYAIAERGVTFVVLGEAPDLAVASAAAHQHAAEILDGFTYEVDVTEVP</sequence>
<evidence type="ECO:0000313" key="2">
    <source>
        <dbReference type="Proteomes" id="UP000663937"/>
    </source>
</evidence>
<dbReference type="RefSeq" id="WP_227424060.1">
    <property type="nucleotide sequence ID" value="NZ_CP071868.1"/>
</dbReference>
<dbReference type="KEGG" id="psic:J4E96_01560"/>
<name>A0A8A4ZCP7_9MICO</name>
<protein>
    <submittedName>
        <fullName evidence="1">Uncharacterized protein</fullName>
    </submittedName>
</protein>
<gene>
    <name evidence="1" type="ORF">J4E96_01560</name>
</gene>
<dbReference type="EMBL" id="CP071868">
    <property type="protein sequence ID" value="QTE29760.1"/>
    <property type="molecule type" value="Genomic_DNA"/>
</dbReference>
<dbReference type="AlphaFoldDB" id="A0A8A4ZCP7"/>
<reference evidence="1" key="1">
    <citation type="submission" date="2021-03" db="EMBL/GenBank/DDBJ databases">
        <title>Pengzhenrongella sicca gen. nov., sp. nov., a new member of suborder Micrococcineae isolated from High-Arctic tundra soil.</title>
        <authorList>
            <person name="Peng F."/>
        </authorList>
    </citation>
    <scope>NUCLEOTIDE SEQUENCE</scope>
    <source>
        <strain evidence="1">LRZ-2</strain>
    </source>
</reference>
<proteinExistence type="predicted"/>